<gene>
    <name evidence="9" type="ORF">HNQ99_002948</name>
</gene>
<dbReference type="InterPro" id="IPR055570">
    <property type="entry name" value="DUF7146"/>
</dbReference>
<organism evidence="9 10">
    <name type="scientific">Rhizorhapis suberifaciens</name>
    <name type="common">corky root of lettuce</name>
    <dbReference type="NCBI Taxonomy" id="13656"/>
    <lineage>
        <taxon>Bacteria</taxon>
        <taxon>Pseudomonadati</taxon>
        <taxon>Pseudomonadota</taxon>
        <taxon>Alphaproteobacteria</taxon>
        <taxon>Sphingomonadales</taxon>
        <taxon>Sphingomonadaceae</taxon>
        <taxon>Rhizorhapis</taxon>
    </lineage>
</organism>
<comment type="caution">
    <text evidence="9">The sequence shown here is derived from an EMBL/GenBank/DDBJ whole genome shotgun (WGS) entry which is preliminary data.</text>
</comment>
<evidence type="ECO:0000256" key="3">
    <source>
        <dbReference type="ARBA" id="ARBA00022679"/>
    </source>
</evidence>
<keyword evidence="10" id="KW-1185">Reference proteome</keyword>
<dbReference type="GO" id="GO:0008270">
    <property type="term" value="F:zinc ion binding"/>
    <property type="evidence" value="ECO:0007669"/>
    <property type="project" value="InterPro"/>
</dbReference>
<name>A0A840HWB7_9SPHN</name>
<reference evidence="9 10" key="1">
    <citation type="submission" date="2020-08" db="EMBL/GenBank/DDBJ databases">
        <title>Genomic Encyclopedia of Type Strains, Phase IV (KMG-IV): sequencing the most valuable type-strain genomes for metagenomic binning, comparative biology and taxonomic classification.</title>
        <authorList>
            <person name="Goeker M."/>
        </authorList>
    </citation>
    <scope>NUCLEOTIDE SEQUENCE [LARGE SCALE GENOMIC DNA]</scope>
    <source>
        <strain evidence="9 10">DSM 7465</strain>
    </source>
</reference>
<dbReference type="GO" id="GO:0003677">
    <property type="term" value="F:DNA binding"/>
    <property type="evidence" value="ECO:0007669"/>
    <property type="project" value="InterPro"/>
</dbReference>
<accession>A0A840HWB7</accession>
<dbReference type="GO" id="GO:0016779">
    <property type="term" value="F:nucleotidyltransferase activity"/>
    <property type="evidence" value="ECO:0007669"/>
    <property type="project" value="UniProtKB-KW"/>
</dbReference>
<evidence type="ECO:0000256" key="1">
    <source>
        <dbReference type="ARBA" id="ARBA00022478"/>
    </source>
</evidence>
<evidence type="ECO:0000256" key="5">
    <source>
        <dbReference type="ARBA" id="ARBA00022705"/>
    </source>
</evidence>
<evidence type="ECO:0008006" key="11">
    <source>
        <dbReference type="Google" id="ProtNLM"/>
    </source>
</evidence>
<keyword evidence="3" id="KW-0808">Transferase</keyword>
<dbReference type="RefSeq" id="WP_322790378.1">
    <property type="nucleotide sequence ID" value="NZ_JACHOV010000012.1"/>
</dbReference>
<dbReference type="AlphaFoldDB" id="A0A840HWB7"/>
<evidence type="ECO:0000259" key="7">
    <source>
        <dbReference type="Pfam" id="PF13362"/>
    </source>
</evidence>
<keyword evidence="6" id="KW-0804">Transcription</keyword>
<dbReference type="GO" id="GO:0000428">
    <property type="term" value="C:DNA-directed RNA polymerase complex"/>
    <property type="evidence" value="ECO:0007669"/>
    <property type="project" value="UniProtKB-KW"/>
</dbReference>
<keyword evidence="5" id="KW-0235">DNA replication</keyword>
<proteinExistence type="predicted"/>
<sequence>MSGRDPDAVARDADRIVRQLGGKWHGDYAMCRCPAHADGDPSLSVRVGQRAVLFHCFAGCTSDAIVDALRTGNFAAARDHDPGQRHEGGKGDFNKLALSIWRFADPFAGSLAERYLRTRAITPVGIKARFDARCQFGAGDEKAFAPALIVPVEEDAGVVAIHRTFLRADGTDKAEIIKPKRMLGNPGGGAVRWGGIPANGVLRLAEGVEEAASVMNMLEPETFVWPVLGIERYQTLNIPESIHTIIIYSQHGAEAARAVKRAAPHLTANDRQLSVKLPPHAGDWNDLLREIRAQ</sequence>
<evidence type="ECO:0000313" key="9">
    <source>
        <dbReference type="EMBL" id="MBB4642612.1"/>
    </source>
</evidence>
<evidence type="ECO:0000256" key="2">
    <source>
        <dbReference type="ARBA" id="ARBA00022515"/>
    </source>
</evidence>
<dbReference type="Gene3D" id="3.90.580.10">
    <property type="entry name" value="Zinc finger, CHC2-type domain"/>
    <property type="match status" value="1"/>
</dbReference>
<evidence type="ECO:0000259" key="8">
    <source>
        <dbReference type="Pfam" id="PF23639"/>
    </source>
</evidence>
<feature type="domain" description="Toprim" evidence="7">
    <location>
        <begin position="204"/>
        <end position="290"/>
    </location>
</feature>
<dbReference type="InterPro" id="IPR036977">
    <property type="entry name" value="DNA_primase_Znf_CHC2"/>
</dbReference>
<dbReference type="InterPro" id="IPR006171">
    <property type="entry name" value="TOPRIM_dom"/>
</dbReference>
<dbReference type="Pfam" id="PF13362">
    <property type="entry name" value="Toprim_3"/>
    <property type="match status" value="1"/>
</dbReference>
<evidence type="ECO:0000256" key="4">
    <source>
        <dbReference type="ARBA" id="ARBA00022695"/>
    </source>
</evidence>
<keyword evidence="4" id="KW-0548">Nucleotidyltransferase</keyword>
<evidence type="ECO:0000313" key="10">
    <source>
        <dbReference type="Proteomes" id="UP000575068"/>
    </source>
</evidence>
<dbReference type="Proteomes" id="UP000575068">
    <property type="component" value="Unassembled WGS sequence"/>
</dbReference>
<protein>
    <recommendedName>
        <fullName evidence="11">Toprim domain-containing protein</fullName>
    </recommendedName>
</protein>
<dbReference type="EMBL" id="JACHOV010000012">
    <property type="protein sequence ID" value="MBB4642612.1"/>
    <property type="molecule type" value="Genomic_DNA"/>
</dbReference>
<keyword evidence="2" id="KW-0639">Primosome</keyword>
<keyword evidence="1" id="KW-0240">DNA-directed RNA polymerase</keyword>
<dbReference type="GO" id="GO:1990077">
    <property type="term" value="C:primosome complex"/>
    <property type="evidence" value="ECO:0007669"/>
    <property type="project" value="UniProtKB-KW"/>
</dbReference>
<dbReference type="Pfam" id="PF23639">
    <property type="entry name" value="DUF7146"/>
    <property type="match status" value="1"/>
</dbReference>
<feature type="domain" description="DUF7146" evidence="8">
    <location>
        <begin position="95"/>
        <end position="192"/>
    </location>
</feature>
<dbReference type="GO" id="GO:0006269">
    <property type="term" value="P:DNA replication, synthesis of primer"/>
    <property type="evidence" value="ECO:0007669"/>
    <property type="project" value="UniProtKB-KW"/>
</dbReference>
<evidence type="ECO:0000256" key="6">
    <source>
        <dbReference type="ARBA" id="ARBA00023163"/>
    </source>
</evidence>